<keyword evidence="6 10" id="KW-0676">Redox-active center</keyword>
<accession>A0A7R7EQ53</accession>
<evidence type="ECO:0000256" key="6">
    <source>
        <dbReference type="ARBA" id="ARBA00023284"/>
    </source>
</evidence>
<evidence type="ECO:0000256" key="1">
    <source>
        <dbReference type="ARBA" id="ARBA00008987"/>
    </source>
</evidence>
<dbReference type="FunFam" id="3.40.30.10:FF:000001">
    <property type="entry name" value="Thioredoxin"/>
    <property type="match status" value="1"/>
</dbReference>
<dbReference type="Gene3D" id="3.40.30.10">
    <property type="entry name" value="Glutaredoxin"/>
    <property type="match status" value="1"/>
</dbReference>
<organism evidence="12 13">
    <name type="scientific">Anaeromicropila herbilytica</name>
    <dbReference type="NCBI Taxonomy" id="2785025"/>
    <lineage>
        <taxon>Bacteria</taxon>
        <taxon>Bacillati</taxon>
        <taxon>Bacillota</taxon>
        <taxon>Clostridia</taxon>
        <taxon>Lachnospirales</taxon>
        <taxon>Lachnospiraceae</taxon>
        <taxon>Anaeromicropila</taxon>
    </lineage>
</organism>
<comment type="similarity">
    <text evidence="1 8">Belongs to the thioredoxin family.</text>
</comment>
<feature type="site" description="Deprotonates C-terminal active site Cys" evidence="9">
    <location>
        <position position="24"/>
    </location>
</feature>
<evidence type="ECO:0000256" key="7">
    <source>
        <dbReference type="NCBIfam" id="TIGR01068"/>
    </source>
</evidence>
<feature type="disulfide bond" description="Redox-active" evidence="10">
    <location>
        <begin position="30"/>
        <end position="33"/>
    </location>
</feature>
<dbReference type="PROSITE" id="PS00194">
    <property type="entry name" value="THIOREDOXIN_1"/>
    <property type="match status" value="1"/>
</dbReference>
<dbReference type="GO" id="GO:0045454">
    <property type="term" value="P:cell redox homeostasis"/>
    <property type="evidence" value="ECO:0007669"/>
    <property type="project" value="TreeGrafter"/>
</dbReference>
<protein>
    <recommendedName>
        <fullName evidence="2 7">Thioredoxin</fullName>
    </recommendedName>
</protein>
<dbReference type="InterPro" id="IPR036249">
    <property type="entry name" value="Thioredoxin-like_sf"/>
</dbReference>
<dbReference type="GO" id="GO:0015035">
    <property type="term" value="F:protein-disulfide reductase activity"/>
    <property type="evidence" value="ECO:0007669"/>
    <property type="project" value="UniProtKB-UniRule"/>
</dbReference>
<keyword evidence="4" id="KW-0249">Electron transport</keyword>
<feature type="site" description="Contributes to redox potential value" evidence="9">
    <location>
        <position position="31"/>
    </location>
</feature>
<evidence type="ECO:0000259" key="11">
    <source>
        <dbReference type="PROSITE" id="PS51352"/>
    </source>
</evidence>
<evidence type="ECO:0000256" key="9">
    <source>
        <dbReference type="PIRSR" id="PIRSR000077-1"/>
    </source>
</evidence>
<dbReference type="PIRSF" id="PIRSF000077">
    <property type="entry name" value="Thioredoxin"/>
    <property type="match status" value="1"/>
</dbReference>
<dbReference type="Pfam" id="PF00085">
    <property type="entry name" value="Thioredoxin"/>
    <property type="match status" value="1"/>
</dbReference>
<evidence type="ECO:0000256" key="10">
    <source>
        <dbReference type="PIRSR" id="PIRSR000077-4"/>
    </source>
</evidence>
<dbReference type="SUPFAM" id="SSF52833">
    <property type="entry name" value="Thioredoxin-like"/>
    <property type="match status" value="1"/>
</dbReference>
<evidence type="ECO:0000256" key="8">
    <source>
        <dbReference type="PIRNR" id="PIRNR000077"/>
    </source>
</evidence>
<feature type="active site" description="Nucleophile" evidence="9">
    <location>
        <position position="30"/>
    </location>
</feature>
<evidence type="ECO:0000256" key="5">
    <source>
        <dbReference type="ARBA" id="ARBA00023157"/>
    </source>
</evidence>
<dbReference type="PROSITE" id="PS51352">
    <property type="entry name" value="THIOREDOXIN_2"/>
    <property type="match status" value="1"/>
</dbReference>
<proteinExistence type="inferred from homology"/>
<dbReference type="KEGG" id="ahb:bsdtb5_37570"/>
<dbReference type="InterPro" id="IPR005746">
    <property type="entry name" value="Thioredoxin"/>
</dbReference>
<dbReference type="PRINTS" id="PR00421">
    <property type="entry name" value="THIOREDOXIN"/>
</dbReference>
<dbReference type="PANTHER" id="PTHR45663">
    <property type="entry name" value="GEO12009P1"/>
    <property type="match status" value="1"/>
</dbReference>
<dbReference type="PANTHER" id="PTHR45663:SF11">
    <property type="entry name" value="GEO12009P1"/>
    <property type="match status" value="1"/>
</dbReference>
<evidence type="ECO:0000313" key="13">
    <source>
        <dbReference type="Proteomes" id="UP000595897"/>
    </source>
</evidence>
<feature type="domain" description="Thioredoxin" evidence="11">
    <location>
        <begin position="1"/>
        <end position="104"/>
    </location>
</feature>
<reference evidence="12 13" key="1">
    <citation type="submission" date="2020-11" db="EMBL/GenBank/DDBJ databases">
        <title>Draft genome sequencing of a Lachnospiraceae strain isolated from anoxic soil subjected to BSD treatment.</title>
        <authorList>
            <person name="Uek A."/>
            <person name="Tonouchi A."/>
        </authorList>
    </citation>
    <scope>NUCLEOTIDE SEQUENCE [LARGE SCALE GENOMIC DNA]</scope>
    <source>
        <strain evidence="12 13">TB5</strain>
    </source>
</reference>
<dbReference type="Proteomes" id="UP000595897">
    <property type="component" value="Chromosome"/>
</dbReference>
<gene>
    <name evidence="12" type="primary">trx</name>
    <name evidence="12" type="ORF">bsdtb5_37570</name>
</gene>
<dbReference type="InterPro" id="IPR013766">
    <property type="entry name" value="Thioredoxin_domain"/>
</dbReference>
<evidence type="ECO:0000256" key="4">
    <source>
        <dbReference type="ARBA" id="ARBA00022982"/>
    </source>
</evidence>
<dbReference type="CDD" id="cd02947">
    <property type="entry name" value="TRX_family"/>
    <property type="match status" value="1"/>
</dbReference>
<dbReference type="AlphaFoldDB" id="A0A7R7EQ53"/>
<keyword evidence="3" id="KW-0813">Transport</keyword>
<dbReference type="InterPro" id="IPR017937">
    <property type="entry name" value="Thioredoxin_CS"/>
</dbReference>
<sequence length="104" mass="11638">MVIELTNESFESEVLKESGVVLVDLYATWCGPCKALAPVVHKIAEEKEGSVKVAKIDIDQNMEIAKQYLVQSIPTLLFFKDGEVKETMLGLQEKGKIEEVLNRL</sequence>
<name>A0A7R7EQ53_9FIRM</name>
<dbReference type="NCBIfam" id="TIGR01068">
    <property type="entry name" value="thioredoxin"/>
    <property type="match status" value="1"/>
</dbReference>
<evidence type="ECO:0000313" key="12">
    <source>
        <dbReference type="EMBL" id="BCN32462.1"/>
    </source>
</evidence>
<evidence type="ECO:0000256" key="3">
    <source>
        <dbReference type="ARBA" id="ARBA00022448"/>
    </source>
</evidence>
<keyword evidence="5 10" id="KW-1015">Disulfide bond</keyword>
<feature type="active site" description="Nucleophile" evidence="9">
    <location>
        <position position="33"/>
    </location>
</feature>
<evidence type="ECO:0000256" key="2">
    <source>
        <dbReference type="ARBA" id="ARBA00020570"/>
    </source>
</evidence>
<dbReference type="EMBL" id="AP024169">
    <property type="protein sequence ID" value="BCN32462.1"/>
    <property type="molecule type" value="Genomic_DNA"/>
</dbReference>
<keyword evidence="13" id="KW-1185">Reference proteome</keyword>
<feature type="site" description="Contributes to redox potential value" evidence="9">
    <location>
        <position position="32"/>
    </location>
</feature>
<dbReference type="GO" id="GO:0005829">
    <property type="term" value="C:cytosol"/>
    <property type="evidence" value="ECO:0007669"/>
    <property type="project" value="TreeGrafter"/>
</dbReference>